<keyword evidence="3 5" id="KW-1133">Transmembrane helix</keyword>
<name>A0A0U4CHL5_9ACTN</name>
<dbReference type="PANTHER" id="PTHR33507:SF3">
    <property type="entry name" value="INNER MEMBRANE PROTEIN YBBJ"/>
    <property type="match status" value="1"/>
</dbReference>
<feature type="transmembrane region" description="Helical" evidence="5">
    <location>
        <begin position="12"/>
        <end position="44"/>
    </location>
</feature>
<dbReference type="SUPFAM" id="SSF141322">
    <property type="entry name" value="NfeD domain-like"/>
    <property type="match status" value="1"/>
</dbReference>
<evidence type="ECO:0000256" key="4">
    <source>
        <dbReference type="ARBA" id="ARBA00023136"/>
    </source>
</evidence>
<evidence type="ECO:0000256" key="3">
    <source>
        <dbReference type="ARBA" id="ARBA00022989"/>
    </source>
</evidence>
<keyword evidence="2 5" id="KW-0812">Transmembrane</keyword>
<reference evidence="7 8" key="1">
    <citation type="journal article" date="1991" name="Int. J. Syst. Bacteriol.">
        <title>Description of the erythromycin-producing bacterium Arthrobacter sp. strain NRRL B-3381 as Aeromicrobium erythreum gen. nov., sp. nov.</title>
        <authorList>
            <person name="Miller E.S."/>
            <person name="Woese C.R."/>
            <person name="Brenner S."/>
        </authorList>
    </citation>
    <scope>NUCLEOTIDE SEQUENCE [LARGE SCALE GENOMIC DNA]</scope>
    <source>
        <strain evidence="7 8">AR18</strain>
    </source>
</reference>
<accession>A0A0U4CHL5</accession>
<comment type="subcellular location">
    <subcellularLocation>
        <location evidence="1">Membrane</location>
        <topology evidence="1">Multi-pass membrane protein</topology>
    </subcellularLocation>
</comment>
<feature type="transmembrane region" description="Helical" evidence="5">
    <location>
        <begin position="50"/>
        <end position="70"/>
    </location>
</feature>
<sequence length="149" mass="15348">MIEWMTENAWVTWVGVAVLLAVAELLSLDLVLLMFAIGALAGAVASALGAPFWVAMLAFGVVGVGLLFFARPPMVARLHAGPTLTTGHDALVGRTGVVLEPVGPFGGRITLASEVWSARTEGDAEVAPGAEVVVTRIDGATAVITPKES</sequence>
<dbReference type="Pfam" id="PF01957">
    <property type="entry name" value="NfeD"/>
    <property type="match status" value="1"/>
</dbReference>
<organism evidence="7 8">
    <name type="scientific">Aeromicrobium erythreum</name>
    <dbReference type="NCBI Taxonomy" id="2041"/>
    <lineage>
        <taxon>Bacteria</taxon>
        <taxon>Bacillati</taxon>
        <taxon>Actinomycetota</taxon>
        <taxon>Actinomycetes</taxon>
        <taxon>Propionibacteriales</taxon>
        <taxon>Nocardioidaceae</taxon>
        <taxon>Aeromicrobium</taxon>
    </lineage>
</organism>
<dbReference type="Gene3D" id="2.40.50.140">
    <property type="entry name" value="Nucleic acid-binding proteins"/>
    <property type="match status" value="1"/>
</dbReference>
<evidence type="ECO:0000256" key="2">
    <source>
        <dbReference type="ARBA" id="ARBA00022692"/>
    </source>
</evidence>
<evidence type="ECO:0000313" key="7">
    <source>
        <dbReference type="EMBL" id="ALX04869.1"/>
    </source>
</evidence>
<evidence type="ECO:0000256" key="5">
    <source>
        <dbReference type="SAM" id="Phobius"/>
    </source>
</evidence>
<evidence type="ECO:0000313" key="8">
    <source>
        <dbReference type="Proteomes" id="UP000067689"/>
    </source>
</evidence>
<gene>
    <name evidence="7" type="ORF">AERYTH_09245</name>
</gene>
<evidence type="ECO:0000259" key="6">
    <source>
        <dbReference type="Pfam" id="PF01957"/>
    </source>
</evidence>
<dbReference type="Proteomes" id="UP000067689">
    <property type="component" value="Chromosome"/>
</dbReference>
<protein>
    <recommendedName>
        <fullName evidence="6">NfeD-like C-terminal domain-containing protein</fullName>
    </recommendedName>
</protein>
<dbReference type="RefSeq" id="WP_202967652.1">
    <property type="nucleotide sequence ID" value="NZ_CP011502.1"/>
</dbReference>
<proteinExistence type="predicted"/>
<dbReference type="AlphaFoldDB" id="A0A0U4CHL5"/>
<evidence type="ECO:0000256" key="1">
    <source>
        <dbReference type="ARBA" id="ARBA00004141"/>
    </source>
</evidence>
<keyword evidence="4 5" id="KW-0472">Membrane</keyword>
<dbReference type="PANTHER" id="PTHR33507">
    <property type="entry name" value="INNER MEMBRANE PROTEIN YBBJ"/>
    <property type="match status" value="1"/>
</dbReference>
<dbReference type="PATRIC" id="fig|2041.4.peg.1934"/>
<dbReference type="KEGG" id="aer:AERYTH_09245"/>
<dbReference type="EMBL" id="CP011502">
    <property type="protein sequence ID" value="ALX04869.1"/>
    <property type="molecule type" value="Genomic_DNA"/>
</dbReference>
<dbReference type="InterPro" id="IPR052165">
    <property type="entry name" value="Membrane_assoc_protease"/>
</dbReference>
<dbReference type="GO" id="GO:0005886">
    <property type="term" value="C:plasma membrane"/>
    <property type="evidence" value="ECO:0007669"/>
    <property type="project" value="TreeGrafter"/>
</dbReference>
<feature type="domain" description="NfeD-like C-terminal" evidence="6">
    <location>
        <begin position="89"/>
        <end position="146"/>
    </location>
</feature>
<dbReference type="STRING" id="2041.AERYTH_09245"/>
<dbReference type="InterPro" id="IPR002810">
    <property type="entry name" value="NfeD-like_C"/>
</dbReference>
<keyword evidence="8" id="KW-1185">Reference proteome</keyword>
<dbReference type="InterPro" id="IPR012340">
    <property type="entry name" value="NA-bd_OB-fold"/>
</dbReference>